<dbReference type="PANTHER" id="PTHR33398:SF1">
    <property type="entry name" value="SMALL RIBOSOMAL SUBUNIT PROTEIN BS20C"/>
    <property type="match status" value="1"/>
</dbReference>
<comment type="similarity">
    <text evidence="1 7">Belongs to the bacterial ribosomal protein bS20 family.</text>
</comment>
<proteinExistence type="inferred from homology"/>
<protein>
    <recommendedName>
        <fullName evidence="6 7">Small ribosomal subunit protein bS20</fullName>
    </recommendedName>
</protein>
<dbReference type="InterPro" id="IPR002583">
    <property type="entry name" value="Ribosomal_bS20"/>
</dbReference>
<name>A0A136Q3E1_9FIRM</name>
<dbReference type="PATRIC" id="fig|626937.4.peg.2387"/>
<evidence type="ECO:0000313" key="8">
    <source>
        <dbReference type="EMBL" id="KXK65172.1"/>
    </source>
</evidence>
<dbReference type="SUPFAM" id="SSF46992">
    <property type="entry name" value="Ribosomal protein S20"/>
    <property type="match status" value="1"/>
</dbReference>
<evidence type="ECO:0000313" key="9">
    <source>
        <dbReference type="Proteomes" id="UP000070366"/>
    </source>
</evidence>
<organism evidence="8 9">
    <name type="scientific">Christensenella minuta</name>
    <dbReference type="NCBI Taxonomy" id="626937"/>
    <lineage>
        <taxon>Bacteria</taxon>
        <taxon>Bacillati</taxon>
        <taxon>Bacillota</taxon>
        <taxon>Clostridia</taxon>
        <taxon>Christensenellales</taxon>
        <taxon>Christensenellaceae</taxon>
        <taxon>Christensenella</taxon>
    </lineage>
</organism>
<comment type="function">
    <text evidence="7">Binds directly to 16S ribosomal RNA.</text>
</comment>
<dbReference type="HAMAP" id="MF_00500">
    <property type="entry name" value="Ribosomal_bS20"/>
    <property type="match status" value="1"/>
</dbReference>
<evidence type="ECO:0000256" key="2">
    <source>
        <dbReference type="ARBA" id="ARBA00022730"/>
    </source>
</evidence>
<dbReference type="AlphaFoldDB" id="A0A136Q3E1"/>
<sequence length="103" mass="11251">MIEYHLLDQNITGGETMPNIKSAKKRVKVIAKKTLQNKMIKSALKTDLKKFEAAVAGNEANASDLYKDAVSAVDKAALKGTIHKNKANRTKAQLAKKLNSKAE</sequence>
<dbReference type="GO" id="GO:0005829">
    <property type="term" value="C:cytosol"/>
    <property type="evidence" value="ECO:0007669"/>
    <property type="project" value="TreeGrafter"/>
</dbReference>
<keyword evidence="2 7" id="KW-0699">rRNA-binding</keyword>
<keyword evidence="5 7" id="KW-0687">Ribonucleoprotein</keyword>
<reference evidence="9" key="1">
    <citation type="submission" date="2016-02" db="EMBL/GenBank/DDBJ databases">
        <authorList>
            <person name="Mitreva M."/>
            <person name="Pepin K.H."/>
            <person name="Mihindukulasuriya K.A."/>
            <person name="Fulton R."/>
            <person name="Fronick C."/>
            <person name="O'Laughlin M."/>
            <person name="Miner T."/>
            <person name="Herter B."/>
            <person name="Rosa B.A."/>
            <person name="Cordes M."/>
            <person name="Tomlinson C."/>
            <person name="Wollam A."/>
            <person name="Palsikar V.B."/>
            <person name="Mardis E.R."/>
            <person name="Wilson R.K."/>
        </authorList>
    </citation>
    <scope>NUCLEOTIDE SEQUENCE [LARGE SCALE GENOMIC DNA]</scope>
    <source>
        <strain evidence="9">DSM 22607</strain>
    </source>
</reference>
<keyword evidence="9" id="KW-1185">Reference proteome</keyword>
<dbReference type="EMBL" id="LSZW01000063">
    <property type="protein sequence ID" value="KXK65172.1"/>
    <property type="molecule type" value="Genomic_DNA"/>
</dbReference>
<dbReference type="STRING" id="626937.HMPREF3293_02430"/>
<dbReference type="PANTHER" id="PTHR33398">
    <property type="entry name" value="30S RIBOSOMAL PROTEIN S20"/>
    <property type="match status" value="1"/>
</dbReference>
<evidence type="ECO:0000256" key="1">
    <source>
        <dbReference type="ARBA" id="ARBA00007634"/>
    </source>
</evidence>
<dbReference type="GO" id="GO:0015935">
    <property type="term" value="C:small ribosomal subunit"/>
    <property type="evidence" value="ECO:0007669"/>
    <property type="project" value="TreeGrafter"/>
</dbReference>
<gene>
    <name evidence="7" type="primary">rpsT</name>
    <name evidence="8" type="ORF">HMPREF3293_02430</name>
</gene>
<accession>A0A136Q3E1</accession>
<dbReference type="NCBIfam" id="TIGR00029">
    <property type="entry name" value="S20"/>
    <property type="match status" value="1"/>
</dbReference>
<comment type="caution">
    <text evidence="8">The sequence shown here is derived from an EMBL/GenBank/DDBJ whole genome shotgun (WGS) entry which is preliminary data.</text>
</comment>
<keyword evidence="3 7" id="KW-0694">RNA-binding</keyword>
<dbReference type="Proteomes" id="UP000070366">
    <property type="component" value="Unassembled WGS sequence"/>
</dbReference>
<evidence type="ECO:0000256" key="6">
    <source>
        <dbReference type="ARBA" id="ARBA00035136"/>
    </source>
</evidence>
<dbReference type="GO" id="GO:0070181">
    <property type="term" value="F:small ribosomal subunit rRNA binding"/>
    <property type="evidence" value="ECO:0007669"/>
    <property type="project" value="TreeGrafter"/>
</dbReference>
<evidence type="ECO:0000256" key="7">
    <source>
        <dbReference type="HAMAP-Rule" id="MF_00500"/>
    </source>
</evidence>
<dbReference type="GO" id="GO:0003735">
    <property type="term" value="F:structural constituent of ribosome"/>
    <property type="evidence" value="ECO:0007669"/>
    <property type="project" value="InterPro"/>
</dbReference>
<evidence type="ECO:0000256" key="5">
    <source>
        <dbReference type="ARBA" id="ARBA00023274"/>
    </source>
</evidence>
<dbReference type="Pfam" id="PF01649">
    <property type="entry name" value="Ribosomal_S20p"/>
    <property type="match status" value="1"/>
</dbReference>
<keyword evidence="4 7" id="KW-0689">Ribosomal protein</keyword>
<dbReference type="GO" id="GO:0006412">
    <property type="term" value="P:translation"/>
    <property type="evidence" value="ECO:0007669"/>
    <property type="project" value="UniProtKB-UniRule"/>
</dbReference>
<evidence type="ECO:0000256" key="4">
    <source>
        <dbReference type="ARBA" id="ARBA00022980"/>
    </source>
</evidence>
<dbReference type="Gene3D" id="1.20.58.110">
    <property type="entry name" value="Ribosomal protein S20"/>
    <property type="match status" value="1"/>
</dbReference>
<dbReference type="InterPro" id="IPR036510">
    <property type="entry name" value="Ribosomal_bS20_sf"/>
</dbReference>
<evidence type="ECO:0000256" key="3">
    <source>
        <dbReference type="ARBA" id="ARBA00022884"/>
    </source>
</evidence>